<dbReference type="SMART" id="SM00210">
    <property type="entry name" value="TSPN"/>
    <property type="match status" value="1"/>
</dbReference>
<reference evidence="7" key="2">
    <citation type="submission" date="2025-08" db="UniProtKB">
        <authorList>
            <consortium name="Ensembl"/>
        </authorList>
    </citation>
    <scope>IDENTIFICATION</scope>
</reference>
<dbReference type="InterPro" id="IPR013320">
    <property type="entry name" value="ConA-like_dom_sf"/>
</dbReference>
<dbReference type="PANTHER" id="PTHR15261">
    <property type="entry name" value="THROMBOSPONDIN-TYPE LAMININ G DOMAIN AND EAR REPEAT-CONTAINING"/>
    <property type="match status" value="1"/>
</dbReference>
<dbReference type="RefSeq" id="XP_028291417.1">
    <property type="nucleotide sequence ID" value="XM_028435616.1"/>
</dbReference>
<evidence type="ECO:0000259" key="5">
    <source>
        <dbReference type="SMART" id="SM00210"/>
    </source>
</evidence>
<dbReference type="Ensembl" id="ENSGWIT00000013233.1">
    <property type="protein sequence ID" value="ENSGWIP00000011842.1"/>
    <property type="gene ID" value="ENSGWIG00000006955.1"/>
</dbReference>
<dbReference type="Gene3D" id="2.60.120.200">
    <property type="match status" value="1"/>
</dbReference>
<dbReference type="GeneID" id="114454829"/>
<dbReference type="Pfam" id="PF03736">
    <property type="entry name" value="EPTP"/>
    <property type="match status" value="6"/>
</dbReference>
<dbReference type="GO" id="GO:0032420">
    <property type="term" value="C:stereocilium"/>
    <property type="evidence" value="ECO:0007669"/>
    <property type="project" value="UniProtKB-SubCell"/>
</dbReference>
<dbReference type="InterPro" id="IPR048287">
    <property type="entry name" value="TSPN-like_N"/>
</dbReference>
<dbReference type="Proteomes" id="UP000694680">
    <property type="component" value="Chromosome 21"/>
</dbReference>
<evidence type="ECO:0000256" key="1">
    <source>
        <dbReference type="ARBA" id="ARBA00004645"/>
    </source>
</evidence>
<dbReference type="PROSITE" id="PS50912">
    <property type="entry name" value="EAR"/>
    <property type="match status" value="7"/>
</dbReference>
<keyword evidence="8" id="KW-1185">Reference proteome</keyword>
<dbReference type="InterPro" id="IPR009039">
    <property type="entry name" value="EAR"/>
</dbReference>
<dbReference type="GO" id="GO:0007165">
    <property type="term" value="P:signal transduction"/>
    <property type="evidence" value="ECO:0007669"/>
    <property type="project" value="TreeGrafter"/>
</dbReference>
<dbReference type="SMART" id="SM00282">
    <property type="entry name" value="LamG"/>
    <property type="match status" value="1"/>
</dbReference>
<feature type="domain" description="Laminin G" evidence="6">
    <location>
        <begin position="79"/>
        <end position="213"/>
    </location>
</feature>
<sequence length="645" mass="72806">MLVLCSVLLVWMMNQVWSHSWIPCTDLAPLDLLDQSLAPAGQALPPQVHVVQSRGSRGLRLDDAVGFPASQIFIGCDRFPAEFSLVVTLKVPRLRSKTNHYIFSLLKEGSDSLLLRLSLSKSRLQLLTAPPAGQSRLNFKDILLDDNRWHTLILAVSGPHASLRVDCGPVLELTQVQSFPNALRTSDSHFIIGSRGTRRGFSGLLRQLVLVPGSDASSRLCPSQNPELSALSVPHLLLPSPSHKDTPYVSTGPPPCSRSDGGRLWFSSQIKTLFLCDGNTWNVLLHNQQRLDYVEDYQDVLTLSETFDVEVFSIPSEGLFMAAANRDSSPGSGIYRWSSGSFKLYQNISTEEARAWRSFSIQGQMFLVVANFKEAEQEVSVIYRWNKRRKRFLRFQTLETHSALDWEAFNIYSHSFLIVANHRRGSEHNIHSVIYRWDPDTQMFQENQTLSTSGAYDWEFFTAGSFHFLAVANTFDGRTTVISSTVYVWLDGRFQTFQNIPTVGATDWESFEVDGRVFLVVANSQLVSGGRPPLYTINSTVYELSMLTHTFIYYQDILTHSAVDWEFFTVGDQKFLVVANSHDGSSYSLNSVIYRWKGYEGFVAVHSLPTIGCTDWEHFTTEEGSFLLYSSATSRLSKVFRLRTY</sequence>
<feature type="domain" description="Thrombospondin-like N-terminal" evidence="5">
    <location>
        <begin position="35"/>
        <end position="214"/>
    </location>
</feature>
<dbReference type="SUPFAM" id="SSF49899">
    <property type="entry name" value="Concanavalin A-like lectins/glucanases"/>
    <property type="match status" value="1"/>
</dbReference>
<dbReference type="InterPro" id="IPR011048">
    <property type="entry name" value="Haem_d1_sf"/>
</dbReference>
<proteinExistence type="predicted"/>
<dbReference type="PROSITE" id="PS50818">
    <property type="entry name" value="INTEIN_C_TER"/>
    <property type="match status" value="1"/>
</dbReference>
<evidence type="ECO:0000313" key="7">
    <source>
        <dbReference type="Ensembl" id="ENSGWIP00000011842.1"/>
    </source>
</evidence>
<gene>
    <name evidence="7" type="primary">LOC114454829</name>
</gene>
<evidence type="ECO:0000256" key="2">
    <source>
        <dbReference type="ARBA" id="ARBA00022729"/>
    </source>
</evidence>
<dbReference type="SUPFAM" id="SSF51004">
    <property type="entry name" value="C-terminal (heme d1) domain of cytochrome cd1-nitrite reductase"/>
    <property type="match status" value="1"/>
</dbReference>
<dbReference type="InterPro" id="IPR005492">
    <property type="entry name" value="EPTP"/>
</dbReference>
<evidence type="ECO:0000313" key="8">
    <source>
        <dbReference type="Proteomes" id="UP000694680"/>
    </source>
</evidence>
<protein>
    <submittedName>
        <fullName evidence="7">Thrombospondin-type laminin G domain and EAR repeat-containing protein-like</fullName>
    </submittedName>
</protein>
<name>A0A8C5DU59_GOUWI</name>
<accession>A0A8C5DU59</accession>
<evidence type="ECO:0000256" key="4">
    <source>
        <dbReference type="SAM" id="SignalP"/>
    </source>
</evidence>
<feature type="chain" id="PRO_5034374924" evidence="4">
    <location>
        <begin position="19"/>
        <end position="645"/>
    </location>
</feature>
<dbReference type="AlphaFoldDB" id="A0A8C5DU59"/>
<evidence type="ECO:0000259" key="6">
    <source>
        <dbReference type="SMART" id="SM00282"/>
    </source>
</evidence>
<feature type="signal peptide" evidence="4">
    <location>
        <begin position="1"/>
        <end position="18"/>
    </location>
</feature>
<keyword evidence="2 4" id="KW-0732">Signal</keyword>
<comment type="subcellular location">
    <subcellularLocation>
        <location evidence="1">Cell projection</location>
        <location evidence="1">Stereocilium</location>
    </subcellularLocation>
</comment>
<dbReference type="Pfam" id="PF02210">
    <property type="entry name" value="Laminin_G_2"/>
    <property type="match status" value="1"/>
</dbReference>
<dbReference type="InterPro" id="IPR001791">
    <property type="entry name" value="Laminin_G"/>
</dbReference>
<organism evidence="7 8">
    <name type="scientific">Gouania willdenowi</name>
    <name type="common">Blunt-snouted clingfish</name>
    <name type="synonym">Lepadogaster willdenowi</name>
    <dbReference type="NCBI Taxonomy" id="441366"/>
    <lineage>
        <taxon>Eukaryota</taxon>
        <taxon>Metazoa</taxon>
        <taxon>Chordata</taxon>
        <taxon>Craniata</taxon>
        <taxon>Vertebrata</taxon>
        <taxon>Euteleostomi</taxon>
        <taxon>Actinopterygii</taxon>
        <taxon>Neopterygii</taxon>
        <taxon>Teleostei</taxon>
        <taxon>Neoteleostei</taxon>
        <taxon>Acanthomorphata</taxon>
        <taxon>Ovalentaria</taxon>
        <taxon>Blenniimorphae</taxon>
        <taxon>Blenniiformes</taxon>
        <taxon>Gobiesocoidei</taxon>
        <taxon>Gobiesocidae</taxon>
        <taxon>Gobiesocinae</taxon>
        <taxon>Gouania</taxon>
    </lineage>
</organism>
<reference evidence="7" key="3">
    <citation type="submission" date="2025-09" db="UniProtKB">
        <authorList>
            <consortium name="Ensembl"/>
        </authorList>
    </citation>
    <scope>IDENTIFICATION</scope>
</reference>
<keyword evidence="3" id="KW-0677">Repeat</keyword>
<evidence type="ECO:0000256" key="3">
    <source>
        <dbReference type="ARBA" id="ARBA00022737"/>
    </source>
</evidence>
<reference evidence="7" key="1">
    <citation type="submission" date="2020-06" db="EMBL/GenBank/DDBJ databases">
        <authorList>
            <consortium name="Wellcome Sanger Institute Data Sharing"/>
        </authorList>
    </citation>
    <scope>NUCLEOTIDE SEQUENCE [LARGE SCALE GENOMIC DNA]</scope>
</reference>
<dbReference type="PANTHER" id="PTHR15261:SF5">
    <property type="entry name" value="THROMBOSPONDIN-TYPE LAMININ G DOMAIN AND EAR REPEAT-CONTAINING PROTEIN"/>
    <property type="match status" value="1"/>
</dbReference>
<dbReference type="InterPro" id="IPR030934">
    <property type="entry name" value="Intein_C"/>
</dbReference>